<comment type="caution">
    <text evidence="5">The sequence shown here is derived from an EMBL/GenBank/DDBJ whole genome shotgun (WGS) entry which is preliminary data.</text>
</comment>
<dbReference type="GO" id="GO:0003677">
    <property type="term" value="F:DNA binding"/>
    <property type="evidence" value="ECO:0007669"/>
    <property type="project" value="UniProtKB-KW"/>
</dbReference>
<accession>A0A9D2ZTS0</accession>
<reference evidence="5" key="1">
    <citation type="journal article" date="2021" name="PeerJ">
        <title>Extensive microbial diversity within the chicken gut microbiome revealed by metagenomics and culture.</title>
        <authorList>
            <person name="Gilroy R."/>
            <person name="Ravi A."/>
            <person name="Getino M."/>
            <person name="Pursley I."/>
            <person name="Horton D.L."/>
            <person name="Alikhan N.F."/>
            <person name="Baker D."/>
            <person name="Gharbi K."/>
            <person name="Hall N."/>
            <person name="Watson M."/>
            <person name="Adriaenssens E.M."/>
            <person name="Foster-Nyarko E."/>
            <person name="Jarju S."/>
            <person name="Secka A."/>
            <person name="Antonio M."/>
            <person name="Oren A."/>
            <person name="Chaudhuri R.R."/>
            <person name="La Ragione R."/>
            <person name="Hildebrand F."/>
            <person name="Pallen M.J."/>
        </authorList>
    </citation>
    <scope>NUCLEOTIDE SEQUENCE</scope>
    <source>
        <strain evidence="5">MalCec1-1739</strain>
    </source>
</reference>
<dbReference type="InterPro" id="IPR002577">
    <property type="entry name" value="HTH_HxlR"/>
</dbReference>
<evidence type="ECO:0000259" key="4">
    <source>
        <dbReference type="PROSITE" id="PS51118"/>
    </source>
</evidence>
<dbReference type="PROSITE" id="PS51118">
    <property type="entry name" value="HTH_HXLR"/>
    <property type="match status" value="1"/>
</dbReference>
<sequence length="125" mass="14294">MDRTIIEDALFPECPIRNILARLCDKWSLLVIYTLDKAGKGAVRFKELQRAIPDISQKMLTVTLRTLEEDGYVTRTVYAEVPPRVEYALTQRAYSLLPHFDALIGWAIDNRDAIVSDRRKAVGSR</sequence>
<evidence type="ECO:0000256" key="3">
    <source>
        <dbReference type="ARBA" id="ARBA00023163"/>
    </source>
</evidence>
<gene>
    <name evidence="5" type="ORF">IAA93_01790</name>
</gene>
<dbReference type="InterPro" id="IPR036388">
    <property type="entry name" value="WH-like_DNA-bd_sf"/>
</dbReference>
<evidence type="ECO:0000256" key="1">
    <source>
        <dbReference type="ARBA" id="ARBA00023015"/>
    </source>
</evidence>
<proteinExistence type="predicted"/>
<dbReference type="SUPFAM" id="SSF46785">
    <property type="entry name" value="Winged helix' DNA-binding domain"/>
    <property type="match status" value="1"/>
</dbReference>
<dbReference type="PANTHER" id="PTHR33204:SF39">
    <property type="entry name" value="TRANSCRIPTIONAL REGULATORY PROTEIN"/>
    <property type="match status" value="1"/>
</dbReference>
<keyword evidence="2" id="KW-0238">DNA-binding</keyword>
<dbReference type="EMBL" id="DWUP01000034">
    <property type="protein sequence ID" value="HJD52448.1"/>
    <property type="molecule type" value="Genomic_DNA"/>
</dbReference>
<organism evidence="5 6">
    <name type="scientific">Candidatus Avibacteroides avistercoris</name>
    <dbReference type="NCBI Taxonomy" id="2840690"/>
    <lineage>
        <taxon>Bacteria</taxon>
        <taxon>Pseudomonadati</taxon>
        <taxon>Bacteroidota</taxon>
        <taxon>Bacteroidia</taxon>
        <taxon>Bacteroidales</taxon>
        <taxon>Bacteroidaceae</taxon>
        <taxon>Bacteroidaceae incertae sedis</taxon>
        <taxon>Candidatus Avibacteroides</taxon>
    </lineage>
</organism>
<dbReference type="Proteomes" id="UP000787625">
    <property type="component" value="Unassembled WGS sequence"/>
</dbReference>
<name>A0A9D2ZTS0_9BACT</name>
<evidence type="ECO:0000313" key="5">
    <source>
        <dbReference type="EMBL" id="HJD52448.1"/>
    </source>
</evidence>
<feature type="domain" description="HTH hxlR-type" evidence="4">
    <location>
        <begin position="14"/>
        <end position="115"/>
    </location>
</feature>
<dbReference type="Gene3D" id="1.10.10.10">
    <property type="entry name" value="Winged helix-like DNA-binding domain superfamily/Winged helix DNA-binding domain"/>
    <property type="match status" value="1"/>
</dbReference>
<reference evidence="5" key="2">
    <citation type="submission" date="2021-04" db="EMBL/GenBank/DDBJ databases">
        <authorList>
            <person name="Gilroy R."/>
        </authorList>
    </citation>
    <scope>NUCLEOTIDE SEQUENCE</scope>
    <source>
        <strain evidence="5">MalCec1-1739</strain>
    </source>
</reference>
<dbReference type="Pfam" id="PF01638">
    <property type="entry name" value="HxlR"/>
    <property type="match status" value="1"/>
</dbReference>
<protein>
    <submittedName>
        <fullName evidence="5">Helix-turn-helix transcriptional regulator</fullName>
    </submittedName>
</protein>
<dbReference type="AlphaFoldDB" id="A0A9D2ZTS0"/>
<evidence type="ECO:0000313" key="6">
    <source>
        <dbReference type="Proteomes" id="UP000787625"/>
    </source>
</evidence>
<evidence type="ECO:0000256" key="2">
    <source>
        <dbReference type="ARBA" id="ARBA00023125"/>
    </source>
</evidence>
<keyword evidence="1" id="KW-0805">Transcription regulation</keyword>
<dbReference type="InterPro" id="IPR036390">
    <property type="entry name" value="WH_DNA-bd_sf"/>
</dbReference>
<keyword evidence="3" id="KW-0804">Transcription</keyword>
<dbReference type="PANTHER" id="PTHR33204">
    <property type="entry name" value="TRANSCRIPTIONAL REGULATOR, MARR FAMILY"/>
    <property type="match status" value="1"/>
</dbReference>